<organism evidence="1 2">
    <name type="scientific">Nostoc cf. commune SO-36</name>
    <dbReference type="NCBI Taxonomy" id="449208"/>
    <lineage>
        <taxon>Bacteria</taxon>
        <taxon>Bacillati</taxon>
        <taxon>Cyanobacteriota</taxon>
        <taxon>Cyanophyceae</taxon>
        <taxon>Nostocales</taxon>
        <taxon>Nostocaceae</taxon>
        <taxon>Nostoc</taxon>
    </lineage>
</organism>
<sequence length="89" mass="10117">MTTSVNTTKVYDEIIEFIAAGTTPQSVIDFKLSDAAKDRLEDLVYRAKTEGVTGSDQRELDHFLTLEHREHPLLEDIQILGENNRQKEA</sequence>
<evidence type="ECO:0000313" key="1">
    <source>
        <dbReference type="EMBL" id="BDI16769.1"/>
    </source>
</evidence>
<name>A0ABM7Z1D0_NOSCO</name>
<accession>A0ABM7Z1D0</accession>
<dbReference type="EMBL" id="AP025732">
    <property type="protein sequence ID" value="BDI16769.1"/>
    <property type="molecule type" value="Genomic_DNA"/>
</dbReference>
<gene>
    <name evidence="1" type="ORF">ANSO36C_25710</name>
</gene>
<evidence type="ECO:0000313" key="2">
    <source>
        <dbReference type="Proteomes" id="UP001055453"/>
    </source>
</evidence>
<reference evidence="1" key="1">
    <citation type="submission" date="2022-04" db="EMBL/GenBank/DDBJ databases">
        <title>Complete genome sequence of a cyanobacterium, Nostoc sp. SO-36, isolated in Antarctica.</title>
        <authorList>
            <person name="Kanesaki Y."/>
            <person name="Effendi D."/>
            <person name="Sakamoto T."/>
            <person name="Ohtani S."/>
            <person name="Awai K."/>
        </authorList>
    </citation>
    <scope>NUCLEOTIDE SEQUENCE</scope>
    <source>
        <strain evidence="1">SO-36</strain>
    </source>
</reference>
<keyword evidence="2" id="KW-1185">Reference proteome</keyword>
<dbReference type="RefSeq" id="WP_251959832.1">
    <property type="nucleotide sequence ID" value="NZ_AP025732.1"/>
</dbReference>
<dbReference type="Proteomes" id="UP001055453">
    <property type="component" value="Chromosome"/>
</dbReference>
<proteinExistence type="predicted"/>
<protein>
    <submittedName>
        <fullName evidence="1">Uncharacterized protein</fullName>
    </submittedName>
</protein>